<comment type="caution">
    <text evidence="3">The sequence shown here is derived from an EMBL/GenBank/DDBJ whole genome shotgun (WGS) entry which is preliminary data.</text>
</comment>
<keyword evidence="2" id="KW-1133">Transmembrane helix</keyword>
<dbReference type="Proteomes" id="UP000004440">
    <property type="component" value="Unassembled WGS sequence"/>
</dbReference>
<keyword evidence="4" id="KW-1185">Reference proteome</keyword>
<accession>F9CV99</accession>
<evidence type="ECO:0000256" key="1">
    <source>
        <dbReference type="SAM" id="MobiDB-lite"/>
    </source>
</evidence>
<feature type="compositionally biased region" description="Low complexity" evidence="1">
    <location>
        <begin position="295"/>
        <end position="317"/>
    </location>
</feature>
<dbReference type="PATRIC" id="fig|1001994.6.peg.1950"/>
<keyword evidence="2" id="KW-0812">Transmembrane</keyword>
<organism evidence="3 4">
    <name type="scientific">Nitrosarchaeum koreense MY1</name>
    <dbReference type="NCBI Taxonomy" id="1001994"/>
    <lineage>
        <taxon>Archaea</taxon>
        <taxon>Nitrososphaerota</taxon>
        <taxon>Nitrososphaeria</taxon>
        <taxon>Nitrosopumilales</taxon>
        <taxon>Nitrosopumilaceae</taxon>
        <taxon>Nitrosarchaeum</taxon>
    </lineage>
</organism>
<gene>
    <name evidence="3" type="ORF">MY1_1981</name>
</gene>
<evidence type="ECO:0000313" key="4">
    <source>
        <dbReference type="Proteomes" id="UP000004440"/>
    </source>
</evidence>
<feature type="region of interest" description="Disordered" evidence="1">
    <location>
        <begin position="278"/>
        <end position="327"/>
    </location>
</feature>
<feature type="transmembrane region" description="Helical" evidence="2">
    <location>
        <begin position="210"/>
        <end position="227"/>
    </location>
</feature>
<dbReference type="AlphaFoldDB" id="F9CV99"/>
<evidence type="ECO:0000313" key="3">
    <source>
        <dbReference type="EMBL" id="EGP94725.1"/>
    </source>
</evidence>
<evidence type="ECO:0000256" key="2">
    <source>
        <dbReference type="SAM" id="Phobius"/>
    </source>
</evidence>
<reference evidence="3 4" key="1">
    <citation type="journal article" date="2011" name="J. Bacteriol.">
        <title>Genome Sequence of an Ammonia-Oxidizing Soil Archaeon, "Candidatus Nitrosoarchaeum koreensis" MY1.</title>
        <authorList>
            <person name="Kim B.K."/>
            <person name="Jung M.Y."/>
            <person name="Yu D.S."/>
            <person name="Park S.J."/>
            <person name="Oh T.K."/>
            <person name="Rhee S.K."/>
            <person name="Kim J.F."/>
        </authorList>
    </citation>
    <scope>NUCLEOTIDE SEQUENCE [LARGE SCALE GENOMIC DNA]</scope>
    <source>
        <strain evidence="3 4">MY1</strain>
    </source>
</reference>
<name>F9CV99_9ARCH</name>
<feature type="transmembrane region" description="Helical" evidence="2">
    <location>
        <begin position="239"/>
        <end position="259"/>
    </location>
</feature>
<proteinExistence type="predicted"/>
<dbReference type="RefSeq" id="WP_007551772.1">
    <property type="nucleotide sequence ID" value="NZ_AFPU01000001.1"/>
</dbReference>
<sequence length="351" mass="39592">MKSILSLFIIAFLITSSIPFGFADHHIDIVPQNSESSSTQSKIISVSLDENIGLESNKPADDKSIESANVIDGQDSFTKFVFFSESLDIKSSLVENQIYLKPFVVQPQTNVDRISQIDKLKDRKKNSMLELFLDDDFNSQPFDIQLQSFNLENLFNIFNFESFLELHDQNNLLDKFSTLNNPLSVEYENNFSFNFENLFNLTFSETESQFVLILFVPFVVFLFLYFEDFEFKIRKLRQPLSFVFALLILSSIVITPYTISSSYWPMAYAEINDNTTASADTSSSSTPAEDNVAEATTSDNTISDNTTASADTSSSSTPAEDNVAEATTSSNVTNYANTTCLSRHFIFFYTS</sequence>
<protein>
    <submittedName>
        <fullName evidence="3">Uncharacterized protein</fullName>
    </submittedName>
</protein>
<keyword evidence="2" id="KW-0472">Membrane</keyword>
<dbReference type="EMBL" id="AFPU01000001">
    <property type="protein sequence ID" value="EGP94725.1"/>
    <property type="molecule type" value="Genomic_DNA"/>
</dbReference>